<comment type="caution">
    <text evidence="2">The sequence shown here is derived from an EMBL/GenBank/DDBJ whole genome shotgun (WGS) entry which is preliminary data.</text>
</comment>
<evidence type="ECO:0000313" key="2">
    <source>
        <dbReference type="EMBL" id="MFD2485848.1"/>
    </source>
</evidence>
<accession>A0ABW5IA29</accession>
<dbReference type="InterPro" id="IPR024520">
    <property type="entry name" value="DUF3558"/>
</dbReference>
<keyword evidence="1" id="KW-0732">Signal</keyword>
<dbReference type="RefSeq" id="WP_344288761.1">
    <property type="nucleotide sequence ID" value="NZ_BAAAHV010000033.1"/>
</dbReference>
<dbReference type="Pfam" id="PF12079">
    <property type="entry name" value="DUF3558"/>
    <property type="match status" value="1"/>
</dbReference>
<protein>
    <submittedName>
        <fullName evidence="2">DUF3558 domain-containing protein</fullName>
    </submittedName>
</protein>
<gene>
    <name evidence="2" type="ORF">ACFSUT_36630</name>
</gene>
<keyword evidence="3" id="KW-1185">Reference proteome</keyword>
<dbReference type="Proteomes" id="UP001597542">
    <property type="component" value="Unassembled WGS sequence"/>
</dbReference>
<feature type="signal peptide" evidence="1">
    <location>
        <begin position="1"/>
        <end position="20"/>
    </location>
</feature>
<evidence type="ECO:0000313" key="3">
    <source>
        <dbReference type="Proteomes" id="UP001597542"/>
    </source>
</evidence>
<dbReference type="EMBL" id="JBHUKQ010000018">
    <property type="protein sequence ID" value="MFD2485848.1"/>
    <property type="molecule type" value="Genomic_DNA"/>
</dbReference>
<feature type="chain" id="PRO_5047423420" evidence="1">
    <location>
        <begin position="21"/>
        <end position="213"/>
    </location>
</feature>
<sequence>MKVKFASFSAGIATTVVLVAGCSGGSTPSPPPVSSGVPASSSAAGKTLPYAGAPKVEKPLPDSVLTVHPCDSAFTSGQVGKILGKEIQGKQADNASLGAQCHWVNSDSGAALTVLYVTKVSDGLSAVYANSKPQSTVWRPLPLVQGLPAVAHSTYGPQGDKSFCQVSIGISDEHDVDVSVTLSPSKVGAKDPCDVTAQISDMVVANLKQKAGA</sequence>
<name>A0ABW5IA29_9PSEU</name>
<dbReference type="PROSITE" id="PS51257">
    <property type="entry name" value="PROKAR_LIPOPROTEIN"/>
    <property type="match status" value="1"/>
</dbReference>
<reference evidence="3" key="1">
    <citation type="journal article" date="2019" name="Int. J. Syst. Evol. Microbiol.">
        <title>The Global Catalogue of Microorganisms (GCM) 10K type strain sequencing project: providing services to taxonomists for standard genome sequencing and annotation.</title>
        <authorList>
            <consortium name="The Broad Institute Genomics Platform"/>
            <consortium name="The Broad Institute Genome Sequencing Center for Infectious Disease"/>
            <person name="Wu L."/>
            <person name="Ma J."/>
        </authorList>
    </citation>
    <scope>NUCLEOTIDE SEQUENCE [LARGE SCALE GENOMIC DNA]</scope>
    <source>
        <strain evidence="3">CGMCC 4.7638</strain>
    </source>
</reference>
<proteinExistence type="predicted"/>
<evidence type="ECO:0000256" key="1">
    <source>
        <dbReference type="SAM" id="SignalP"/>
    </source>
</evidence>
<organism evidence="2 3">
    <name type="scientific">Amycolatopsis albidoflavus</name>
    <dbReference type="NCBI Taxonomy" id="102226"/>
    <lineage>
        <taxon>Bacteria</taxon>
        <taxon>Bacillati</taxon>
        <taxon>Actinomycetota</taxon>
        <taxon>Actinomycetes</taxon>
        <taxon>Pseudonocardiales</taxon>
        <taxon>Pseudonocardiaceae</taxon>
        <taxon>Amycolatopsis</taxon>
    </lineage>
</organism>